<organism evidence="2 3">
    <name type="scientific">Frankia canadensis</name>
    <dbReference type="NCBI Taxonomy" id="1836972"/>
    <lineage>
        <taxon>Bacteria</taxon>
        <taxon>Bacillati</taxon>
        <taxon>Actinomycetota</taxon>
        <taxon>Actinomycetes</taxon>
        <taxon>Frankiales</taxon>
        <taxon>Frankiaceae</taxon>
        <taxon>Frankia</taxon>
    </lineage>
</organism>
<feature type="region of interest" description="Disordered" evidence="1">
    <location>
        <begin position="223"/>
        <end position="268"/>
    </location>
</feature>
<feature type="region of interest" description="Disordered" evidence="1">
    <location>
        <begin position="1"/>
        <end position="71"/>
    </location>
</feature>
<feature type="compositionally biased region" description="Basic and acidic residues" evidence="1">
    <location>
        <begin position="8"/>
        <end position="18"/>
    </location>
</feature>
<accession>A0A2I2KPS5</accession>
<dbReference type="Proteomes" id="UP000234331">
    <property type="component" value="Unassembled WGS sequence"/>
</dbReference>
<sequence length="268" mass="28671">MVGVQQADHLHPAHDGGHHVGGGSPRLDDDGPMDRRVLGVMDQGGTMSGEQQGLRRLGVQRNGPADPPGEPRLELLVVAETGGPGPPDVLFHPGEHRTPESASADELLARVVDEVGRARQVTQAAQPGRTVGQPSGPALHLVAAQLDTKLVEIDDKLAEAPRTGGVGVTADAQAVHTFLGQFRDHQPGRAPHPLPGRGNGTLSRSVDRRWFAQCFMNRRAHGIDSGRQGDFPLSPAPLRGGGRENGAGGAPSWFRRHKDRAWLRRRPR</sequence>
<evidence type="ECO:0000256" key="1">
    <source>
        <dbReference type="SAM" id="MobiDB-lite"/>
    </source>
</evidence>
<feature type="compositionally biased region" description="Gly residues" evidence="1">
    <location>
        <begin position="239"/>
        <end position="249"/>
    </location>
</feature>
<name>A0A2I2KPS5_9ACTN</name>
<evidence type="ECO:0000313" key="3">
    <source>
        <dbReference type="Proteomes" id="UP000234331"/>
    </source>
</evidence>
<proteinExistence type="predicted"/>
<feature type="compositionally biased region" description="Basic residues" evidence="1">
    <location>
        <begin position="254"/>
        <end position="268"/>
    </location>
</feature>
<feature type="compositionally biased region" description="Basic and acidic residues" evidence="1">
    <location>
        <begin position="26"/>
        <end position="37"/>
    </location>
</feature>
<dbReference type="AlphaFoldDB" id="A0A2I2KPS5"/>
<dbReference type="EMBL" id="FZMO01000112">
    <property type="protein sequence ID" value="SNQ47673.1"/>
    <property type="molecule type" value="Genomic_DNA"/>
</dbReference>
<gene>
    <name evidence="2" type="ORF">FRACA_20069</name>
</gene>
<protein>
    <submittedName>
        <fullName evidence="2">Uncharacterized protein</fullName>
    </submittedName>
</protein>
<reference evidence="2 3" key="1">
    <citation type="submission" date="2017-06" db="EMBL/GenBank/DDBJ databases">
        <authorList>
            <person name="Kim H.J."/>
            <person name="Triplett B.A."/>
        </authorList>
    </citation>
    <scope>NUCLEOTIDE SEQUENCE [LARGE SCALE GENOMIC DNA]</scope>
    <source>
        <strain evidence="2">FRACA_ARgP5</strain>
    </source>
</reference>
<evidence type="ECO:0000313" key="2">
    <source>
        <dbReference type="EMBL" id="SNQ47673.1"/>
    </source>
</evidence>
<keyword evidence="3" id="KW-1185">Reference proteome</keyword>